<evidence type="ECO:0000256" key="1">
    <source>
        <dbReference type="ARBA" id="ARBA00022729"/>
    </source>
</evidence>
<evidence type="ECO:0008006" key="6">
    <source>
        <dbReference type="Google" id="ProtNLM"/>
    </source>
</evidence>
<dbReference type="PANTHER" id="PTHR11008">
    <property type="entry name" value="PROTEIN TAKEOUT-LIKE PROTEIN"/>
    <property type="match status" value="1"/>
</dbReference>
<keyword evidence="4" id="KW-0812">Transmembrane</keyword>
<dbReference type="InterPro" id="IPR010562">
    <property type="entry name" value="Haemolymph_juvenile_hormone-bd"/>
</dbReference>
<dbReference type="GO" id="GO:0005615">
    <property type="term" value="C:extracellular space"/>
    <property type="evidence" value="ECO:0007669"/>
    <property type="project" value="TreeGrafter"/>
</dbReference>
<dbReference type="SMART" id="SM00700">
    <property type="entry name" value="JHBP"/>
    <property type="match status" value="1"/>
</dbReference>
<dbReference type="FunFam" id="3.15.10.30:FF:000001">
    <property type="entry name" value="Takeout-like protein 1"/>
    <property type="match status" value="1"/>
</dbReference>
<reference evidence="5" key="1">
    <citation type="journal article" date="2016" name="Sci. Rep.">
        <title>Molecular characterization of firefly nuptial gifts: a multi-omics approach sheds light on postcopulatory sexual selection.</title>
        <authorList>
            <person name="Al-Wathiqui N."/>
            <person name="Fallon T.R."/>
            <person name="South A."/>
            <person name="Weng J.K."/>
            <person name="Lewis S.M."/>
        </authorList>
    </citation>
    <scope>NUCLEOTIDE SEQUENCE</scope>
</reference>
<feature type="transmembrane region" description="Helical" evidence="4">
    <location>
        <begin position="6"/>
        <end position="23"/>
    </location>
</feature>
<dbReference type="PANTHER" id="PTHR11008:SF33">
    <property type="entry name" value="PROTEIN TAKEOUT"/>
    <property type="match status" value="1"/>
</dbReference>
<proteinExistence type="inferred from homology"/>
<keyword evidence="2" id="KW-0090">Biological rhythms</keyword>
<evidence type="ECO:0000313" key="5">
    <source>
        <dbReference type="EMBL" id="JAV63068.1"/>
    </source>
</evidence>
<evidence type="ECO:0000256" key="2">
    <source>
        <dbReference type="ARBA" id="ARBA00023108"/>
    </source>
</evidence>
<evidence type="ECO:0000256" key="3">
    <source>
        <dbReference type="ARBA" id="ARBA00060902"/>
    </source>
</evidence>
<evidence type="ECO:0000256" key="4">
    <source>
        <dbReference type="SAM" id="Phobius"/>
    </source>
</evidence>
<name>A0A1Y1KR62_PHOPY</name>
<dbReference type="GO" id="GO:0007623">
    <property type="term" value="P:circadian rhythm"/>
    <property type="evidence" value="ECO:0007669"/>
    <property type="project" value="UniProtKB-ARBA"/>
</dbReference>
<sequence length="274" mass="30485">MCSFYFVKFVTFFIVFGVVLGKISRRLPADGPLYTEKPPWLKACKRTDPNLSKCLNEMFVQMFPQLAKGIPQANISPFEPLYLDSVSVSKGSGPITLAGSFINLTVVGPSNATPTFTSMDIPNRKMHSGIFFPLLDIKARYNLKGNILVLPLVGHGTSDLKLIKVDTNVLSDLSFPKVEGREILQIDHMNVNFKVGGMRVNLRNLFNGNEVLGQTLNSFLNQNSNEIITDLSESIGQSLGDILKELMNEVFSKIPTDLWLLEDDEEPSSQIQEI</sequence>
<keyword evidence="4" id="KW-0472">Membrane</keyword>
<dbReference type="EMBL" id="GEZM01077998">
    <property type="protein sequence ID" value="JAV63068.1"/>
    <property type="molecule type" value="Transcribed_RNA"/>
</dbReference>
<comment type="similarity">
    <text evidence="3">Belongs to the TO family.</text>
</comment>
<organism evidence="5">
    <name type="scientific">Photinus pyralis</name>
    <name type="common">Common eastern firefly</name>
    <name type="synonym">Lampyris pyralis</name>
    <dbReference type="NCBI Taxonomy" id="7054"/>
    <lineage>
        <taxon>Eukaryota</taxon>
        <taxon>Metazoa</taxon>
        <taxon>Ecdysozoa</taxon>
        <taxon>Arthropoda</taxon>
        <taxon>Hexapoda</taxon>
        <taxon>Insecta</taxon>
        <taxon>Pterygota</taxon>
        <taxon>Neoptera</taxon>
        <taxon>Endopterygota</taxon>
        <taxon>Coleoptera</taxon>
        <taxon>Polyphaga</taxon>
        <taxon>Elateriformia</taxon>
        <taxon>Elateroidea</taxon>
        <taxon>Lampyridae</taxon>
        <taxon>Lampyrinae</taxon>
        <taxon>Photinus</taxon>
    </lineage>
</organism>
<protein>
    <recommendedName>
        <fullName evidence="6">Hemolymph juvenile hormone binding protein</fullName>
    </recommendedName>
</protein>
<keyword evidence="4" id="KW-1133">Transmembrane helix</keyword>
<dbReference type="Gene3D" id="3.15.10.30">
    <property type="entry name" value="Haemolymph juvenile hormone binding protein"/>
    <property type="match status" value="1"/>
</dbReference>
<dbReference type="AlphaFoldDB" id="A0A1Y1KR62"/>
<dbReference type="InterPro" id="IPR038606">
    <property type="entry name" value="To_sf"/>
</dbReference>
<dbReference type="Pfam" id="PF06585">
    <property type="entry name" value="JHBP"/>
    <property type="match status" value="1"/>
</dbReference>
<accession>A0A1Y1KR62</accession>
<keyword evidence="1" id="KW-0732">Signal</keyword>